<accession>A0A4D6MJS7</accession>
<reference evidence="2 3" key="1">
    <citation type="submission" date="2019-04" db="EMBL/GenBank/DDBJ databases">
        <title>An improved genome assembly and genetic linkage map for asparagus bean, Vigna unguiculata ssp. sesquipedialis.</title>
        <authorList>
            <person name="Xia Q."/>
            <person name="Zhang R."/>
            <person name="Dong Y."/>
        </authorList>
    </citation>
    <scope>NUCLEOTIDE SEQUENCE [LARGE SCALE GENOMIC DNA]</scope>
    <source>
        <tissue evidence="2">Leaf</tissue>
    </source>
</reference>
<evidence type="ECO:0000256" key="1">
    <source>
        <dbReference type="SAM" id="Coils"/>
    </source>
</evidence>
<keyword evidence="1" id="KW-0175">Coiled coil</keyword>
<evidence type="ECO:0000313" key="2">
    <source>
        <dbReference type="EMBL" id="QCE00459.1"/>
    </source>
</evidence>
<gene>
    <name evidence="2" type="ORF">DEO72_LG7g1749</name>
</gene>
<name>A0A4D6MJS7_VIGUN</name>
<evidence type="ECO:0000313" key="3">
    <source>
        <dbReference type="Proteomes" id="UP000501690"/>
    </source>
</evidence>
<dbReference type="Proteomes" id="UP000501690">
    <property type="component" value="Linkage Group LG7"/>
</dbReference>
<keyword evidence="3" id="KW-1185">Reference proteome</keyword>
<feature type="coiled-coil region" evidence="1">
    <location>
        <begin position="251"/>
        <end position="294"/>
    </location>
</feature>
<dbReference type="EMBL" id="CP039351">
    <property type="protein sequence ID" value="QCE00459.1"/>
    <property type="molecule type" value="Genomic_DNA"/>
</dbReference>
<organism evidence="2 3">
    <name type="scientific">Vigna unguiculata</name>
    <name type="common">Cowpea</name>
    <dbReference type="NCBI Taxonomy" id="3917"/>
    <lineage>
        <taxon>Eukaryota</taxon>
        <taxon>Viridiplantae</taxon>
        <taxon>Streptophyta</taxon>
        <taxon>Embryophyta</taxon>
        <taxon>Tracheophyta</taxon>
        <taxon>Spermatophyta</taxon>
        <taxon>Magnoliopsida</taxon>
        <taxon>eudicotyledons</taxon>
        <taxon>Gunneridae</taxon>
        <taxon>Pentapetalae</taxon>
        <taxon>rosids</taxon>
        <taxon>fabids</taxon>
        <taxon>Fabales</taxon>
        <taxon>Fabaceae</taxon>
        <taxon>Papilionoideae</taxon>
        <taxon>50 kb inversion clade</taxon>
        <taxon>NPAAA clade</taxon>
        <taxon>indigoferoid/millettioid clade</taxon>
        <taxon>Phaseoleae</taxon>
        <taxon>Vigna</taxon>
    </lineage>
</organism>
<proteinExistence type="predicted"/>
<sequence>MGVLQLLNIALTLHSNNQGYLQEFRVLHRSLYLRPSPQCFLYFYDTCPKNPITWLSLVSRSSISILDAFSQSFKHFKDGFLKFVVKEVGRSHFYNEDGSTKFLFSWMDNPRRYKDIKKGELSVEDRQVAELGKKNLNLFQTLRKESKRKAFILVQMGVGKELKKVRAALLGPESTSRTKKPEACLIELLETIMCRDIDIHLPESVISSMANMEPNAMIKTMLQFNSKALILGRRVGTLLQKELKEGGKVKVEELQEELKIQTTKHEEEKINVKIKEMEEDNEELNLKYVGIQSELEDLKSYIIQEHINGFNKSLRQAAFFYKEVDATDSKYDVNTDIVDDRLVDEKDSECGKGQGGVDH</sequence>
<dbReference type="AlphaFoldDB" id="A0A4D6MJS7"/>
<protein>
    <submittedName>
        <fullName evidence="2">Uncharacterized protein</fullName>
    </submittedName>
</protein>